<protein>
    <recommendedName>
        <fullName evidence="3">Arsenite methyltransferase</fullName>
        <ecNumber evidence="2">2.1.1.137</ecNumber>
    </recommendedName>
</protein>
<name>A0A812BCG9_ACAPH</name>
<dbReference type="PANTHER" id="PTHR43675:SF1">
    <property type="entry name" value="RIKEN CDNA 2700097O09 GENE"/>
    <property type="match status" value="1"/>
</dbReference>
<dbReference type="AlphaFoldDB" id="A0A812BCG9"/>
<dbReference type="GO" id="GO:0030791">
    <property type="term" value="F:arsenite methyltransferase activity"/>
    <property type="evidence" value="ECO:0007669"/>
    <property type="project" value="UniProtKB-EC"/>
</dbReference>
<comment type="caution">
    <text evidence="8">The sequence shown here is derived from an EMBL/GenBank/DDBJ whole genome shotgun (WGS) entry which is preliminary data.</text>
</comment>
<comment type="catalytic activity">
    <reaction evidence="5">
        <text>arsenic triglutathione + 2 [thioredoxin]-dithiol + 2 S-adenosyl-L-methionine + H2O = dimethylarsinous acid + 2 [thioredoxin]-disulfide + 3 glutathione + 2 S-adenosyl-L-homocysteine + 2 H(+)</text>
        <dbReference type="Rhea" id="RHEA:69464"/>
        <dbReference type="Rhea" id="RHEA-COMP:10698"/>
        <dbReference type="Rhea" id="RHEA-COMP:10700"/>
        <dbReference type="ChEBI" id="CHEBI:15377"/>
        <dbReference type="ChEBI" id="CHEBI:15378"/>
        <dbReference type="ChEBI" id="CHEBI:23808"/>
        <dbReference type="ChEBI" id="CHEBI:29950"/>
        <dbReference type="ChEBI" id="CHEBI:50058"/>
        <dbReference type="ChEBI" id="CHEBI:57856"/>
        <dbReference type="ChEBI" id="CHEBI:57925"/>
        <dbReference type="ChEBI" id="CHEBI:59789"/>
        <dbReference type="ChEBI" id="CHEBI:183640"/>
        <dbReference type="EC" id="2.1.1.137"/>
    </reaction>
</comment>
<evidence type="ECO:0000256" key="5">
    <source>
        <dbReference type="ARBA" id="ARBA00047943"/>
    </source>
</evidence>
<sequence>MDLEEGTREFHNLLSKIHPRLLPQFISWIQDHVEVLERDLLDNTDDDDDDYDDNVENTDVILESIRDDLRQIIPFSGIFPSENIVSPTIGPNSDCTPQTTVHIDAFLYEEDDLKTLESDGKVSLSYCKDCNSKNVGPFTLITHSASQAQVKYIFQYLLPDLTGKTLLDVGSRFGPMLYGAYLLTNANIEGVEIDENLCKIQQQIIKKYQFDDRIRIYHNDILDRADLLEKADIIILNNVFEFFMPLETQTKVWQFLSSHVTRRGVMLITHPSIEESLKYLKVDIKVNNWMKEIDISSHLSKASLLLLGKRLPSETDLINLHLYETL</sequence>
<dbReference type="InterPro" id="IPR026669">
    <property type="entry name" value="Arsenite_MeTrfase-like"/>
</dbReference>
<comment type="catalytic activity">
    <reaction evidence="6">
        <text>arsenic triglutathione + 3 [thioredoxin]-dithiol + 3 S-adenosyl-L-methionine = trimethylarsine + 3 [thioredoxin]-disulfide + 3 glutathione + 3 S-adenosyl-L-homocysteine + 3 H(+)</text>
        <dbReference type="Rhea" id="RHEA:69432"/>
        <dbReference type="Rhea" id="RHEA-COMP:10698"/>
        <dbReference type="Rhea" id="RHEA-COMP:10700"/>
        <dbReference type="ChEBI" id="CHEBI:15378"/>
        <dbReference type="ChEBI" id="CHEBI:27130"/>
        <dbReference type="ChEBI" id="CHEBI:29950"/>
        <dbReference type="ChEBI" id="CHEBI:50058"/>
        <dbReference type="ChEBI" id="CHEBI:57856"/>
        <dbReference type="ChEBI" id="CHEBI:57925"/>
        <dbReference type="ChEBI" id="CHEBI:59789"/>
        <dbReference type="ChEBI" id="CHEBI:183640"/>
        <dbReference type="EC" id="2.1.1.137"/>
    </reaction>
</comment>
<dbReference type="EC" id="2.1.1.137" evidence="2"/>
<evidence type="ECO:0000259" key="7">
    <source>
        <dbReference type="Pfam" id="PF13847"/>
    </source>
</evidence>
<comment type="similarity">
    <text evidence="1">Belongs to the methyltransferase superfamily. Arsenite methyltransferase family.</text>
</comment>
<dbReference type="SUPFAM" id="SSF53335">
    <property type="entry name" value="S-adenosyl-L-methionine-dependent methyltransferases"/>
    <property type="match status" value="1"/>
</dbReference>
<gene>
    <name evidence="8" type="ORF">SPHA_15767</name>
</gene>
<dbReference type="Proteomes" id="UP000597762">
    <property type="component" value="Unassembled WGS sequence"/>
</dbReference>
<dbReference type="Pfam" id="PF13847">
    <property type="entry name" value="Methyltransf_31"/>
    <property type="match status" value="1"/>
</dbReference>
<proteinExistence type="inferred from homology"/>
<evidence type="ECO:0000256" key="2">
    <source>
        <dbReference type="ARBA" id="ARBA00034521"/>
    </source>
</evidence>
<dbReference type="OrthoDB" id="15794at2759"/>
<evidence type="ECO:0000313" key="9">
    <source>
        <dbReference type="Proteomes" id="UP000597762"/>
    </source>
</evidence>
<evidence type="ECO:0000313" key="8">
    <source>
        <dbReference type="EMBL" id="CAE1225614.1"/>
    </source>
</evidence>
<evidence type="ECO:0000256" key="6">
    <source>
        <dbReference type="ARBA" id="ARBA00048428"/>
    </source>
</evidence>
<evidence type="ECO:0000256" key="4">
    <source>
        <dbReference type="ARBA" id="ARBA00047941"/>
    </source>
</evidence>
<evidence type="ECO:0000256" key="1">
    <source>
        <dbReference type="ARBA" id="ARBA00034487"/>
    </source>
</evidence>
<dbReference type="EMBL" id="CAHIKZ030000551">
    <property type="protein sequence ID" value="CAE1225614.1"/>
    <property type="molecule type" value="Genomic_DNA"/>
</dbReference>
<reference evidence="8" key="1">
    <citation type="submission" date="2021-01" db="EMBL/GenBank/DDBJ databases">
        <authorList>
            <person name="Li R."/>
            <person name="Bekaert M."/>
        </authorList>
    </citation>
    <scope>NUCLEOTIDE SEQUENCE</scope>
    <source>
        <strain evidence="8">Farmed</strain>
    </source>
</reference>
<dbReference type="CDD" id="cd02440">
    <property type="entry name" value="AdoMet_MTases"/>
    <property type="match status" value="1"/>
</dbReference>
<dbReference type="Gene3D" id="3.40.50.150">
    <property type="entry name" value="Vaccinia Virus protein VP39"/>
    <property type="match status" value="1"/>
</dbReference>
<comment type="catalytic activity">
    <reaction evidence="4">
        <text>arsenic triglutathione + [thioredoxin]-dithiol + S-adenosyl-L-methionine + 2 H2O = methylarsonous acid + [thioredoxin]-disulfide + 3 glutathione + S-adenosyl-L-homocysteine + H(+)</text>
        <dbReference type="Rhea" id="RHEA:69460"/>
        <dbReference type="Rhea" id="RHEA-COMP:10698"/>
        <dbReference type="Rhea" id="RHEA-COMP:10700"/>
        <dbReference type="ChEBI" id="CHEBI:15377"/>
        <dbReference type="ChEBI" id="CHEBI:15378"/>
        <dbReference type="ChEBI" id="CHEBI:17826"/>
        <dbReference type="ChEBI" id="CHEBI:29950"/>
        <dbReference type="ChEBI" id="CHEBI:50058"/>
        <dbReference type="ChEBI" id="CHEBI:57856"/>
        <dbReference type="ChEBI" id="CHEBI:57925"/>
        <dbReference type="ChEBI" id="CHEBI:59789"/>
        <dbReference type="ChEBI" id="CHEBI:183640"/>
        <dbReference type="EC" id="2.1.1.137"/>
    </reaction>
</comment>
<organism evidence="8 9">
    <name type="scientific">Acanthosepion pharaonis</name>
    <name type="common">Pharaoh cuttlefish</name>
    <name type="synonym">Sepia pharaonis</name>
    <dbReference type="NCBI Taxonomy" id="158019"/>
    <lineage>
        <taxon>Eukaryota</taxon>
        <taxon>Metazoa</taxon>
        <taxon>Spiralia</taxon>
        <taxon>Lophotrochozoa</taxon>
        <taxon>Mollusca</taxon>
        <taxon>Cephalopoda</taxon>
        <taxon>Coleoidea</taxon>
        <taxon>Decapodiformes</taxon>
        <taxon>Sepiida</taxon>
        <taxon>Sepiina</taxon>
        <taxon>Sepiidae</taxon>
        <taxon>Acanthosepion</taxon>
    </lineage>
</organism>
<feature type="domain" description="Methyltransferase" evidence="7">
    <location>
        <begin position="163"/>
        <end position="284"/>
    </location>
</feature>
<accession>A0A812BCG9</accession>
<keyword evidence="9" id="KW-1185">Reference proteome</keyword>
<dbReference type="InterPro" id="IPR029063">
    <property type="entry name" value="SAM-dependent_MTases_sf"/>
</dbReference>
<dbReference type="PANTHER" id="PTHR43675">
    <property type="entry name" value="ARSENITE METHYLTRANSFERASE"/>
    <property type="match status" value="1"/>
</dbReference>
<evidence type="ECO:0000256" key="3">
    <source>
        <dbReference type="ARBA" id="ARBA00034545"/>
    </source>
</evidence>
<dbReference type="InterPro" id="IPR025714">
    <property type="entry name" value="Methyltranfer_dom"/>
</dbReference>